<proteinExistence type="predicted"/>
<evidence type="ECO:0000313" key="1">
    <source>
        <dbReference type="EMBL" id="TWO70679.1"/>
    </source>
</evidence>
<dbReference type="Gene3D" id="1.10.150.240">
    <property type="entry name" value="Putative phosphatase, domain 2"/>
    <property type="match status" value="1"/>
</dbReference>
<dbReference type="CDD" id="cd02603">
    <property type="entry name" value="HAD_sEH-N_like"/>
    <property type="match status" value="1"/>
</dbReference>
<gene>
    <name evidence="1" type="ORF">FN976_14075</name>
</gene>
<dbReference type="InterPro" id="IPR023214">
    <property type="entry name" value="HAD_sf"/>
</dbReference>
<dbReference type="Proteomes" id="UP000318199">
    <property type="component" value="Unassembled WGS sequence"/>
</dbReference>
<dbReference type="PANTHER" id="PTHR43611">
    <property type="entry name" value="ALPHA-D-GLUCOSE 1-PHOSPHATE PHOSPHATASE"/>
    <property type="match status" value="1"/>
</dbReference>
<dbReference type="AlphaFoldDB" id="A0A562ZQ25"/>
<dbReference type="Gene3D" id="3.40.50.1000">
    <property type="entry name" value="HAD superfamily/HAD-like"/>
    <property type="match status" value="1"/>
</dbReference>
<accession>A0A562ZQ25</accession>
<dbReference type="SFLD" id="SFLDG01129">
    <property type="entry name" value="C1.5:_HAD__Beta-PGM__Phosphata"/>
    <property type="match status" value="1"/>
</dbReference>
<name>A0A562ZQ25_9BURK</name>
<reference evidence="1 2" key="1">
    <citation type="submission" date="2019-07" db="EMBL/GenBank/DDBJ databases">
        <title>Caenimonas sedimenti sp. nov., isolated from activated sludge.</title>
        <authorList>
            <person name="Xu J."/>
        </authorList>
    </citation>
    <scope>NUCLEOTIDE SEQUENCE [LARGE SCALE GENOMIC DNA]</scope>
    <source>
        <strain evidence="1 2">HX-9-20</strain>
    </source>
</reference>
<dbReference type="NCBIfam" id="TIGR01509">
    <property type="entry name" value="HAD-SF-IA-v3"/>
    <property type="match status" value="1"/>
</dbReference>
<dbReference type="OrthoDB" id="9797415at2"/>
<dbReference type="Pfam" id="PF00702">
    <property type="entry name" value="Hydrolase"/>
    <property type="match status" value="1"/>
</dbReference>
<sequence>MAAPVAALLFDIGNVVIDVDFARTLTAWQKSSALSLAELKARFGMDEPYRQHEVGVLATPQYFAHLRGQLRLDCDDATVLAGWNATFGAPVAGTLALIDQVRERVPCFAFSNTNKLHMDEMQKNFADVLQRFEHVFASHEIGHRKPQAAAFRYVLEKIGRPAEQVLFFDDLAENVEGAAACGLQAVLFREPEDVRRELAARGLLAP</sequence>
<dbReference type="PRINTS" id="PR00413">
    <property type="entry name" value="HADHALOGNASE"/>
</dbReference>
<dbReference type="EMBL" id="VOBQ01000011">
    <property type="protein sequence ID" value="TWO70679.1"/>
    <property type="molecule type" value="Genomic_DNA"/>
</dbReference>
<dbReference type="SUPFAM" id="SSF56784">
    <property type="entry name" value="HAD-like"/>
    <property type="match status" value="1"/>
</dbReference>
<dbReference type="SFLD" id="SFLDS00003">
    <property type="entry name" value="Haloacid_Dehalogenase"/>
    <property type="match status" value="1"/>
</dbReference>
<dbReference type="InterPro" id="IPR006439">
    <property type="entry name" value="HAD-SF_hydro_IA"/>
</dbReference>
<keyword evidence="2" id="KW-1185">Reference proteome</keyword>
<protein>
    <submittedName>
        <fullName evidence="1">HAD family phosphatase</fullName>
    </submittedName>
</protein>
<dbReference type="InterPro" id="IPR036412">
    <property type="entry name" value="HAD-like_sf"/>
</dbReference>
<dbReference type="InterPro" id="IPR023198">
    <property type="entry name" value="PGP-like_dom2"/>
</dbReference>
<comment type="caution">
    <text evidence="1">The sequence shown here is derived from an EMBL/GenBank/DDBJ whole genome shotgun (WGS) entry which is preliminary data.</text>
</comment>
<dbReference type="RefSeq" id="WP_145893671.1">
    <property type="nucleotide sequence ID" value="NZ_VOBQ01000011.1"/>
</dbReference>
<dbReference type="PANTHER" id="PTHR43611:SF3">
    <property type="entry name" value="FLAVIN MONONUCLEOTIDE HYDROLASE 1, CHLOROPLATIC"/>
    <property type="match status" value="1"/>
</dbReference>
<evidence type="ECO:0000313" key="2">
    <source>
        <dbReference type="Proteomes" id="UP000318199"/>
    </source>
</evidence>
<organism evidence="1 2">
    <name type="scientific">Caenimonas sedimenti</name>
    <dbReference type="NCBI Taxonomy" id="2596921"/>
    <lineage>
        <taxon>Bacteria</taxon>
        <taxon>Pseudomonadati</taxon>
        <taxon>Pseudomonadota</taxon>
        <taxon>Betaproteobacteria</taxon>
        <taxon>Burkholderiales</taxon>
        <taxon>Comamonadaceae</taxon>
        <taxon>Caenimonas</taxon>
    </lineage>
</organism>